<protein>
    <recommendedName>
        <fullName evidence="2">M23ase beta-sheet core domain-containing protein</fullName>
    </recommendedName>
</protein>
<feature type="transmembrane region" description="Helical" evidence="1">
    <location>
        <begin position="6"/>
        <end position="25"/>
    </location>
</feature>
<dbReference type="CDD" id="cd12797">
    <property type="entry name" value="M23_peptidase"/>
    <property type="match status" value="1"/>
</dbReference>
<feature type="transmembrane region" description="Helical" evidence="1">
    <location>
        <begin position="60"/>
        <end position="78"/>
    </location>
</feature>
<organism evidence="3 4">
    <name type="scientific">Shinella fusca</name>
    <dbReference type="NCBI Taxonomy" id="544480"/>
    <lineage>
        <taxon>Bacteria</taxon>
        <taxon>Pseudomonadati</taxon>
        <taxon>Pseudomonadota</taxon>
        <taxon>Alphaproteobacteria</taxon>
        <taxon>Hyphomicrobiales</taxon>
        <taxon>Rhizobiaceae</taxon>
        <taxon>Shinella</taxon>
    </lineage>
</organism>
<accession>A0A7W7YRJ6</accession>
<proteinExistence type="predicted"/>
<keyword evidence="1" id="KW-1133">Transmembrane helix</keyword>
<dbReference type="SUPFAM" id="SSF51261">
    <property type="entry name" value="Duplicated hybrid motif"/>
    <property type="match status" value="1"/>
</dbReference>
<gene>
    <name evidence="3" type="ORF">HNQ66_000320</name>
</gene>
<dbReference type="RefSeq" id="WP_184140163.1">
    <property type="nucleotide sequence ID" value="NZ_JACHIK010000001.1"/>
</dbReference>
<keyword evidence="4" id="KW-1185">Reference proteome</keyword>
<dbReference type="Gene3D" id="2.70.70.10">
    <property type="entry name" value="Glucose Permease (Domain IIA)"/>
    <property type="match status" value="1"/>
</dbReference>
<dbReference type="Proteomes" id="UP000535406">
    <property type="component" value="Unassembled WGS sequence"/>
</dbReference>
<feature type="transmembrane region" description="Helical" evidence="1">
    <location>
        <begin position="99"/>
        <end position="118"/>
    </location>
</feature>
<feature type="transmembrane region" description="Helical" evidence="1">
    <location>
        <begin position="37"/>
        <end position="54"/>
    </location>
</feature>
<dbReference type="AlphaFoldDB" id="A0A7W7YRJ6"/>
<evidence type="ECO:0000313" key="3">
    <source>
        <dbReference type="EMBL" id="MBB5040942.1"/>
    </source>
</evidence>
<comment type="caution">
    <text evidence="3">The sequence shown here is derived from an EMBL/GenBank/DDBJ whole genome shotgun (WGS) entry which is preliminary data.</text>
</comment>
<dbReference type="InterPro" id="IPR011055">
    <property type="entry name" value="Dup_hybrid_motif"/>
</dbReference>
<sequence length="308" mass="33164">MDTSLLILLTTQVLLPLFFLLWLWLPRPADRLGWAMRVLYGACYIAFIAVIGRWDFLSSALEVMLPLVFIACAALSYARLRARPWNRARSILRTHGFTAAMAIFFLALTARALSGYGYRETSVDLAFPLGAGTYYVGQGGSASLINNHHGNESQRYALDIVALDAFGARAKGLMPTALADYAIFGREVKSPCTGLAISIHDGIADNRISQTNIEEPAGNHVILACGTARILLAHMEKGSISVAGGEIVSLGQTLGRVGNSGNSSEPHLHIHAYVGGTRDYDDGVGVPMTFDGRFLVRGSTVTVPQPTP</sequence>
<feature type="domain" description="M23ase beta-sheet core" evidence="2">
    <location>
        <begin position="207"/>
        <end position="276"/>
    </location>
</feature>
<evidence type="ECO:0000256" key="1">
    <source>
        <dbReference type="SAM" id="Phobius"/>
    </source>
</evidence>
<evidence type="ECO:0000313" key="4">
    <source>
        <dbReference type="Proteomes" id="UP000535406"/>
    </source>
</evidence>
<name>A0A7W7YRJ6_9HYPH</name>
<keyword evidence="1" id="KW-0812">Transmembrane</keyword>
<evidence type="ECO:0000259" key="2">
    <source>
        <dbReference type="Pfam" id="PF01551"/>
    </source>
</evidence>
<dbReference type="InterPro" id="IPR016047">
    <property type="entry name" value="M23ase_b-sheet_dom"/>
</dbReference>
<reference evidence="3 4" key="1">
    <citation type="submission" date="2020-08" db="EMBL/GenBank/DDBJ databases">
        <title>Genomic Encyclopedia of Type Strains, Phase IV (KMG-IV): sequencing the most valuable type-strain genomes for metagenomic binning, comparative biology and taxonomic classification.</title>
        <authorList>
            <person name="Goeker M."/>
        </authorList>
    </citation>
    <scope>NUCLEOTIDE SEQUENCE [LARGE SCALE GENOMIC DNA]</scope>
    <source>
        <strain evidence="3 4">DSM 21319</strain>
    </source>
</reference>
<dbReference type="Pfam" id="PF01551">
    <property type="entry name" value="Peptidase_M23"/>
    <property type="match status" value="1"/>
</dbReference>
<dbReference type="EMBL" id="JACHIK010000001">
    <property type="protein sequence ID" value="MBB5040942.1"/>
    <property type="molecule type" value="Genomic_DNA"/>
</dbReference>
<keyword evidence="1" id="KW-0472">Membrane</keyword>